<dbReference type="GO" id="GO:0005739">
    <property type="term" value="C:mitochondrion"/>
    <property type="evidence" value="ECO:0007669"/>
    <property type="project" value="TreeGrafter"/>
</dbReference>
<dbReference type="AlphaFoldDB" id="A0A7E4W1K9"/>
<dbReference type="PANTHER" id="PTHR13158">
    <property type="match status" value="1"/>
</dbReference>
<dbReference type="InterPro" id="IPR017438">
    <property type="entry name" value="ATP-NAD_kinase_N"/>
</dbReference>
<keyword evidence="8" id="KW-1185">Reference proteome</keyword>
<keyword evidence="3" id="KW-0808">Transferase</keyword>
<name>A0A7E4W1K9_PANRE</name>
<keyword evidence="6" id="KW-0520">NAD</keyword>
<dbReference type="Pfam" id="PF01513">
    <property type="entry name" value="NAD_kinase"/>
    <property type="match status" value="1"/>
</dbReference>
<dbReference type="GO" id="GO:0003951">
    <property type="term" value="F:NAD+ kinase activity"/>
    <property type="evidence" value="ECO:0007669"/>
    <property type="project" value="UniProtKB-EC"/>
</dbReference>
<keyword evidence="5" id="KW-0521">NADP</keyword>
<dbReference type="GO" id="GO:0006741">
    <property type="term" value="P:NADP+ biosynthetic process"/>
    <property type="evidence" value="ECO:0007669"/>
    <property type="project" value="InterPro"/>
</dbReference>
<comment type="similarity">
    <text evidence="1">Belongs to the NAD kinase family.</text>
</comment>
<organism evidence="8 9">
    <name type="scientific">Panagrellus redivivus</name>
    <name type="common">Microworm</name>
    <dbReference type="NCBI Taxonomy" id="6233"/>
    <lineage>
        <taxon>Eukaryota</taxon>
        <taxon>Metazoa</taxon>
        <taxon>Ecdysozoa</taxon>
        <taxon>Nematoda</taxon>
        <taxon>Chromadorea</taxon>
        <taxon>Rhabditida</taxon>
        <taxon>Tylenchina</taxon>
        <taxon>Panagrolaimomorpha</taxon>
        <taxon>Panagrolaimoidea</taxon>
        <taxon>Panagrolaimidae</taxon>
        <taxon>Panagrellus</taxon>
    </lineage>
</organism>
<dbReference type="InterPro" id="IPR017437">
    <property type="entry name" value="ATP-NAD_kinase_PpnK-typ_C"/>
</dbReference>
<dbReference type="Gene3D" id="2.60.200.30">
    <property type="entry name" value="Probable inorganic polyphosphate/atp-NAD kinase, domain 2"/>
    <property type="match status" value="1"/>
</dbReference>
<dbReference type="Proteomes" id="UP000492821">
    <property type="component" value="Unassembled WGS sequence"/>
</dbReference>
<dbReference type="SUPFAM" id="SSF111331">
    <property type="entry name" value="NAD kinase/diacylglycerol kinase-like"/>
    <property type="match status" value="1"/>
</dbReference>
<evidence type="ECO:0000256" key="4">
    <source>
        <dbReference type="ARBA" id="ARBA00022777"/>
    </source>
</evidence>
<keyword evidence="7" id="KW-0732">Signal</keyword>
<reference evidence="8" key="1">
    <citation type="journal article" date="2013" name="Genetics">
        <title>The draft genome and transcriptome of Panagrellus redivivus are shaped by the harsh demands of a free-living lifestyle.</title>
        <authorList>
            <person name="Srinivasan J."/>
            <person name="Dillman A.R."/>
            <person name="Macchietto M.G."/>
            <person name="Heikkinen L."/>
            <person name="Lakso M."/>
            <person name="Fracchia K.M."/>
            <person name="Antoshechkin I."/>
            <person name="Mortazavi A."/>
            <person name="Wong G."/>
            <person name="Sternberg P.W."/>
        </authorList>
    </citation>
    <scope>NUCLEOTIDE SEQUENCE [LARGE SCALE GENOMIC DNA]</scope>
    <source>
        <strain evidence="8">MT8872</strain>
    </source>
</reference>
<evidence type="ECO:0000256" key="5">
    <source>
        <dbReference type="ARBA" id="ARBA00022857"/>
    </source>
</evidence>
<evidence type="ECO:0000313" key="8">
    <source>
        <dbReference type="Proteomes" id="UP000492821"/>
    </source>
</evidence>
<feature type="signal peptide" evidence="7">
    <location>
        <begin position="1"/>
        <end position="21"/>
    </location>
</feature>
<sequence length="481" mass="53441">MCCPRPSLCLVQSTLASLNLGLRLGCTISSVGAKGYFPLIHQRRYLLLPVSNYQRCVRFKSDKPDSDSKPALMGLVVDEPATITLPVSQNKCHSSATLSRKYGTLFAPKNVLIISKTTRLQYELHRAKLDLSQVHNPEFVSRVKSRGIDLLDLKRKHEMQSTFVENICRELSKDNITVRVATRADYTKDLVAWSDLIISAGGDGTFLTAASKVRDATPVIGINTDPVGSEGHLCLTGKSRRPAGSVIRQFLDGDYGWTQRQRIRVTILKNSSDDSPPAVTSRRNLRSQQSKACHFFSDDEEEAEPPVEPMLALNEVFIGESHAARVSYYEVQIDDGPMLKQKSSGMTVCTGTGSTSWHYNINRLTEQTVGDVIHIMAGMGFKADHDIDDKVVEEVCRRFNQQLIFEPSAHKMAFSVRDPVFNATFPKTSARDFATKIRVKSKCSHAHLVLDGSTSIPFNLGTEVLLELLPEDALQTVSFKH</sequence>
<feature type="chain" id="PRO_5028836964" description="NAD(+) kinase" evidence="7">
    <location>
        <begin position="22"/>
        <end position="481"/>
    </location>
</feature>
<dbReference type="Gene3D" id="3.40.50.10330">
    <property type="entry name" value="Probable inorganic polyphosphate/atp-NAD kinase, domain 1"/>
    <property type="match status" value="1"/>
</dbReference>
<dbReference type="InterPro" id="IPR002504">
    <property type="entry name" value="NADK"/>
</dbReference>
<evidence type="ECO:0000256" key="3">
    <source>
        <dbReference type="ARBA" id="ARBA00022679"/>
    </source>
</evidence>
<dbReference type="EC" id="2.7.1.23" evidence="2"/>
<dbReference type="InterPro" id="IPR016064">
    <property type="entry name" value="NAD/diacylglycerol_kinase_sf"/>
</dbReference>
<evidence type="ECO:0000313" key="9">
    <source>
        <dbReference type="WBParaSite" id="Pan_g5466.t1"/>
    </source>
</evidence>
<dbReference type="GO" id="GO:0019674">
    <property type="term" value="P:NAD+ metabolic process"/>
    <property type="evidence" value="ECO:0007669"/>
    <property type="project" value="InterPro"/>
</dbReference>
<evidence type="ECO:0000256" key="1">
    <source>
        <dbReference type="ARBA" id="ARBA00010995"/>
    </source>
</evidence>
<reference evidence="9" key="2">
    <citation type="submission" date="2020-10" db="UniProtKB">
        <authorList>
            <consortium name="WormBaseParasite"/>
        </authorList>
    </citation>
    <scope>IDENTIFICATION</scope>
</reference>
<evidence type="ECO:0000256" key="7">
    <source>
        <dbReference type="SAM" id="SignalP"/>
    </source>
</evidence>
<keyword evidence="4" id="KW-0418">Kinase</keyword>
<dbReference type="WBParaSite" id="Pan_g5466.t1">
    <property type="protein sequence ID" value="Pan_g5466.t1"/>
    <property type="gene ID" value="Pan_g5466"/>
</dbReference>
<evidence type="ECO:0000256" key="6">
    <source>
        <dbReference type="ARBA" id="ARBA00023027"/>
    </source>
</evidence>
<accession>A0A7E4W1K9</accession>
<evidence type="ECO:0000256" key="2">
    <source>
        <dbReference type="ARBA" id="ARBA00012120"/>
    </source>
</evidence>
<dbReference type="PANTHER" id="PTHR13158:SF4">
    <property type="entry name" value="NAD(+) KINASE"/>
    <property type="match status" value="1"/>
</dbReference>
<protein>
    <recommendedName>
        <fullName evidence="2">NAD(+) kinase</fullName>
        <ecNumber evidence="2">2.7.1.23</ecNumber>
    </recommendedName>
</protein>
<proteinExistence type="inferred from homology"/>